<feature type="signal peptide" evidence="1">
    <location>
        <begin position="1"/>
        <end position="23"/>
    </location>
</feature>
<dbReference type="OrthoDB" id="1094696at2759"/>
<protein>
    <submittedName>
        <fullName evidence="2">(rape) hypothetical protein</fullName>
    </submittedName>
    <submittedName>
        <fullName evidence="3">BnaC09g36090D protein</fullName>
    </submittedName>
</protein>
<gene>
    <name evidence="3" type="primary">BnaC09g36090D</name>
    <name evidence="2" type="ORF">DARMORV10_C09P53610.1</name>
    <name evidence="3" type="ORF">GSBRNA2T00036741001</name>
</gene>
<dbReference type="Proteomes" id="UP001295469">
    <property type="component" value="Chromosome C09"/>
</dbReference>
<accession>A0A078GP14</accession>
<evidence type="ECO:0000256" key="1">
    <source>
        <dbReference type="SAM" id="SignalP"/>
    </source>
</evidence>
<dbReference type="Proteomes" id="UP000028999">
    <property type="component" value="Unassembled WGS sequence"/>
</dbReference>
<sequence>MDTLIMVSIMTLLIFSSSGPARAATLIVSNQMQKSANVPVFVTCKGSAPTMYKPVPLGQLLMIEITPTSEPSATDDITPTAGQNDKPAGFRVSQEMNCVGTFYRESRGLRSQPWYILNSSYREPVVCKDVCVVVAKDDGFYRWNNKKNAWDQIPMEMFF</sequence>
<reference evidence="2" key="3">
    <citation type="submission" date="2021-01" db="EMBL/GenBank/DDBJ databases">
        <authorList>
            <consortium name="Genoscope - CEA"/>
            <person name="William W."/>
        </authorList>
    </citation>
    <scope>NUCLEOTIDE SEQUENCE</scope>
</reference>
<evidence type="ECO:0000313" key="2">
    <source>
        <dbReference type="EMBL" id="CAF1773198.1"/>
    </source>
</evidence>
<dbReference type="EMBL" id="HG994373">
    <property type="protein sequence ID" value="CAF1773198.1"/>
    <property type="molecule type" value="Genomic_DNA"/>
</dbReference>
<dbReference type="PaxDb" id="3708-A0A078GP14"/>
<name>A0A078GP14_BRANA</name>
<evidence type="ECO:0000313" key="4">
    <source>
        <dbReference type="Proteomes" id="UP000028999"/>
    </source>
</evidence>
<evidence type="ECO:0000313" key="3">
    <source>
        <dbReference type="EMBL" id="CDY26974.1"/>
    </source>
</evidence>
<reference evidence="3" key="2">
    <citation type="submission" date="2014-06" db="EMBL/GenBank/DDBJ databases">
        <authorList>
            <person name="Genoscope - CEA"/>
        </authorList>
    </citation>
    <scope>NUCLEOTIDE SEQUENCE</scope>
</reference>
<proteinExistence type="predicted"/>
<dbReference type="AlphaFoldDB" id="A0A078GP14"/>
<keyword evidence="1" id="KW-0732">Signal</keyword>
<organism evidence="3 4">
    <name type="scientific">Brassica napus</name>
    <name type="common">Rape</name>
    <dbReference type="NCBI Taxonomy" id="3708"/>
    <lineage>
        <taxon>Eukaryota</taxon>
        <taxon>Viridiplantae</taxon>
        <taxon>Streptophyta</taxon>
        <taxon>Embryophyta</taxon>
        <taxon>Tracheophyta</taxon>
        <taxon>Spermatophyta</taxon>
        <taxon>Magnoliopsida</taxon>
        <taxon>eudicotyledons</taxon>
        <taxon>Gunneridae</taxon>
        <taxon>Pentapetalae</taxon>
        <taxon>rosids</taxon>
        <taxon>malvids</taxon>
        <taxon>Brassicales</taxon>
        <taxon>Brassicaceae</taxon>
        <taxon>Brassiceae</taxon>
        <taxon>Brassica</taxon>
    </lineage>
</organism>
<keyword evidence="4" id="KW-1185">Reference proteome</keyword>
<dbReference type="Gramene" id="CDY26974">
    <property type="protein sequence ID" value="CDY26974"/>
    <property type="gene ID" value="GSBRNA2T00036741001"/>
</dbReference>
<dbReference type="OMA" id="TFYREAH"/>
<reference evidence="3 4" key="1">
    <citation type="journal article" date="2014" name="Science">
        <title>Plant genetics. Early allopolyploid evolution in the post-Neolithic Brassica napus oilseed genome.</title>
        <authorList>
            <person name="Chalhoub B."/>
            <person name="Denoeud F."/>
            <person name="Liu S."/>
            <person name="Parkin I.A."/>
            <person name="Tang H."/>
            <person name="Wang X."/>
            <person name="Chiquet J."/>
            <person name="Belcram H."/>
            <person name="Tong C."/>
            <person name="Samans B."/>
            <person name="Correa M."/>
            <person name="Da Silva C."/>
            <person name="Just J."/>
            <person name="Falentin C."/>
            <person name="Koh C.S."/>
            <person name="Le Clainche I."/>
            <person name="Bernard M."/>
            <person name="Bento P."/>
            <person name="Noel B."/>
            <person name="Labadie K."/>
            <person name="Alberti A."/>
            <person name="Charles M."/>
            <person name="Arnaud D."/>
            <person name="Guo H."/>
            <person name="Daviaud C."/>
            <person name="Alamery S."/>
            <person name="Jabbari K."/>
            <person name="Zhao M."/>
            <person name="Edger P.P."/>
            <person name="Chelaifa H."/>
            <person name="Tack D."/>
            <person name="Lassalle G."/>
            <person name="Mestiri I."/>
            <person name="Schnel N."/>
            <person name="Le Paslier M.C."/>
            <person name="Fan G."/>
            <person name="Renault V."/>
            <person name="Bayer P.E."/>
            <person name="Golicz A.A."/>
            <person name="Manoli S."/>
            <person name="Lee T.H."/>
            <person name="Thi V.H."/>
            <person name="Chalabi S."/>
            <person name="Hu Q."/>
            <person name="Fan C."/>
            <person name="Tollenaere R."/>
            <person name="Lu Y."/>
            <person name="Battail C."/>
            <person name="Shen J."/>
            <person name="Sidebottom C.H."/>
            <person name="Wang X."/>
            <person name="Canaguier A."/>
            <person name="Chauveau A."/>
            <person name="Berard A."/>
            <person name="Deniot G."/>
            <person name="Guan M."/>
            <person name="Liu Z."/>
            <person name="Sun F."/>
            <person name="Lim Y.P."/>
            <person name="Lyons E."/>
            <person name="Town C.D."/>
            <person name="Bancroft I."/>
            <person name="Wang X."/>
            <person name="Meng J."/>
            <person name="Ma J."/>
            <person name="Pires J.C."/>
            <person name="King G.J."/>
            <person name="Brunel D."/>
            <person name="Delourme R."/>
            <person name="Renard M."/>
            <person name="Aury J.M."/>
            <person name="Adams K.L."/>
            <person name="Batley J."/>
            <person name="Snowdon R.J."/>
            <person name="Tost J."/>
            <person name="Edwards D."/>
            <person name="Zhou Y."/>
            <person name="Hua W."/>
            <person name="Sharpe A.G."/>
            <person name="Paterson A.H."/>
            <person name="Guan C."/>
            <person name="Wincker P."/>
        </authorList>
    </citation>
    <scope>NUCLEOTIDE SEQUENCE [LARGE SCALE GENOMIC DNA]</scope>
    <source>
        <strain evidence="4">cv. Darmor-bzh</strain>
    </source>
</reference>
<dbReference type="KEGG" id="bna:106407764"/>
<feature type="chain" id="PRO_5040562168" evidence="1">
    <location>
        <begin position="24"/>
        <end position="159"/>
    </location>
</feature>
<dbReference type="EMBL" id="LK032197">
    <property type="protein sequence ID" value="CDY26974.1"/>
    <property type="molecule type" value="Genomic_DNA"/>
</dbReference>